<evidence type="ECO:0000256" key="7">
    <source>
        <dbReference type="ARBA" id="ARBA00022723"/>
    </source>
</evidence>
<dbReference type="SUPFAM" id="SSF55821">
    <property type="entry name" value="YrdC/RibB"/>
    <property type="match status" value="1"/>
</dbReference>
<sequence length="365" mass="37893">MKTTDVRVRRAITAIAAGRPVVVTHDHAAQGYLVFAAEAATSSLVAFTVRHTTGYVRVALPGAECARLNLPPMCHHNPTHRVSVDVRATGTGISARDRARTIAALASAGSQAADFLRPGHVAPLLAEPHGVLAKCEPAEAAVDLARLAGHRPAAALCEIVSRRNPTLMAHGAELVEFAVEHGLAVVSIAELLAYRQRTEPQVIRLTETTLPTWAGNSRVIGFRDLGPANPGGEHLAVIIGAPDSGVPVALHVHIECLTGDVFGSTGCRCGGELNGALSAMSAQGSGVVLYLRPPGPPRACGLFASDEETPADFMSETVTWMLRDLGVYAIKLSDDMPGFGLVMFGAIREAGAAAGPADTPLAAAG</sequence>
<evidence type="ECO:0000256" key="5">
    <source>
        <dbReference type="ARBA" id="ARBA00012153"/>
    </source>
</evidence>
<evidence type="ECO:0000313" key="9">
    <source>
        <dbReference type="EMBL" id="BAV41541.1"/>
    </source>
</evidence>
<dbReference type="GO" id="GO:0003935">
    <property type="term" value="F:GTP cyclohydrolase II activity"/>
    <property type="evidence" value="ECO:0007669"/>
    <property type="project" value="TreeGrafter"/>
</dbReference>
<comment type="pathway">
    <text evidence="3">Cofactor biosynthesis; riboflavin biosynthesis; 2-hydroxy-3-oxobutyl phosphate from D-ribulose 5-phosphate: step 1/1.</text>
</comment>
<organism evidence="9 10">
    <name type="scientific">Mycobacterium ulcerans subsp. shinshuense</name>
    <dbReference type="NCBI Taxonomy" id="1124626"/>
    <lineage>
        <taxon>Bacteria</taxon>
        <taxon>Bacillati</taxon>
        <taxon>Actinomycetota</taxon>
        <taxon>Actinomycetes</taxon>
        <taxon>Mycobacteriales</taxon>
        <taxon>Mycobacteriaceae</taxon>
        <taxon>Mycobacterium</taxon>
        <taxon>Mycobacterium ulcerans group</taxon>
    </lineage>
</organism>
<dbReference type="GeneID" id="93437024"/>
<keyword evidence="6" id="KW-0686">Riboflavin biosynthesis</keyword>
<dbReference type="InterPro" id="IPR017945">
    <property type="entry name" value="DHBP_synth_RibB-like_a/b_dom"/>
</dbReference>
<evidence type="ECO:0000256" key="4">
    <source>
        <dbReference type="ARBA" id="ARBA00005520"/>
    </source>
</evidence>
<reference evidence="9 10" key="1">
    <citation type="submission" date="2016-08" db="EMBL/GenBank/DDBJ databases">
        <title>Complete genome sequence of Mycobacterium shinshuense, a subspecies of M. ulcerans.</title>
        <authorList>
            <person name="Yoshida M."/>
            <person name="Ogura Y."/>
            <person name="Hayashi T."/>
            <person name="Hoshino Y."/>
        </authorList>
    </citation>
    <scope>NUCLEOTIDE SEQUENCE [LARGE SCALE GENOMIC DNA]</scope>
    <source>
        <strain evidence="10">ATCC 33728</strain>
    </source>
</reference>
<dbReference type="InterPro" id="IPR032677">
    <property type="entry name" value="GTP_cyclohydro_II"/>
</dbReference>
<keyword evidence="7" id="KW-0479">Metal-binding</keyword>
<name>A0A1B4Y3A1_MYCUL</name>
<evidence type="ECO:0000256" key="1">
    <source>
        <dbReference type="ARBA" id="ARBA00000141"/>
    </source>
</evidence>
<accession>A0A1B4Y3A1</accession>
<dbReference type="GO" id="GO:0005829">
    <property type="term" value="C:cytosol"/>
    <property type="evidence" value="ECO:0007669"/>
    <property type="project" value="TreeGrafter"/>
</dbReference>
<comment type="similarity">
    <text evidence="4">In the N-terminal section; belongs to the DHBP synthase family.</text>
</comment>
<dbReference type="Proteomes" id="UP000218067">
    <property type="component" value="Chromosome"/>
</dbReference>
<dbReference type="GO" id="GO:0046872">
    <property type="term" value="F:metal ion binding"/>
    <property type="evidence" value="ECO:0007669"/>
    <property type="project" value="UniProtKB-KW"/>
</dbReference>
<feature type="domain" description="GTP cyclohydrolase II" evidence="8">
    <location>
        <begin position="206"/>
        <end position="292"/>
    </location>
</feature>
<evidence type="ECO:0000256" key="6">
    <source>
        <dbReference type="ARBA" id="ARBA00022619"/>
    </source>
</evidence>
<dbReference type="Gene3D" id="3.90.870.10">
    <property type="entry name" value="DHBP synthase"/>
    <property type="match status" value="1"/>
</dbReference>
<dbReference type="GO" id="GO:0008686">
    <property type="term" value="F:3,4-dihydroxy-2-butanone-4-phosphate synthase activity"/>
    <property type="evidence" value="ECO:0007669"/>
    <property type="project" value="UniProtKB-EC"/>
</dbReference>
<dbReference type="Gene3D" id="3.40.50.10990">
    <property type="entry name" value="GTP cyclohydrolase II"/>
    <property type="match status" value="1"/>
</dbReference>
<evidence type="ECO:0000313" key="10">
    <source>
        <dbReference type="Proteomes" id="UP000218067"/>
    </source>
</evidence>
<protein>
    <recommendedName>
        <fullName evidence="5">3,4-dihydroxy-2-butanone-4-phosphate synthase</fullName>
        <ecNumber evidence="5">4.1.99.12</ecNumber>
    </recommendedName>
</protein>
<gene>
    <name evidence="9" type="primary">ribA1</name>
    <name evidence="9" type="ORF">SHTP_2417</name>
</gene>
<evidence type="ECO:0000256" key="2">
    <source>
        <dbReference type="ARBA" id="ARBA00002284"/>
    </source>
</evidence>
<dbReference type="UniPathway" id="UPA00275">
    <property type="reaction ID" value="UER00399"/>
</dbReference>
<evidence type="ECO:0000256" key="3">
    <source>
        <dbReference type="ARBA" id="ARBA00004904"/>
    </source>
</evidence>
<dbReference type="PANTHER" id="PTHR21327">
    <property type="entry name" value="GTP CYCLOHYDROLASE II-RELATED"/>
    <property type="match status" value="1"/>
</dbReference>
<dbReference type="InterPro" id="IPR000422">
    <property type="entry name" value="DHBP_synthase_RibB"/>
</dbReference>
<proteinExistence type="inferred from homology"/>
<dbReference type="EC" id="4.1.99.12" evidence="5"/>
<dbReference type="Pfam" id="PF00925">
    <property type="entry name" value="GTP_cyclohydro2"/>
    <property type="match status" value="1"/>
</dbReference>
<dbReference type="InterPro" id="IPR036144">
    <property type="entry name" value="RibA-like_sf"/>
</dbReference>
<dbReference type="SUPFAM" id="SSF142695">
    <property type="entry name" value="RibA-like"/>
    <property type="match status" value="1"/>
</dbReference>
<dbReference type="Pfam" id="PF00926">
    <property type="entry name" value="DHBP_synthase"/>
    <property type="match status" value="1"/>
</dbReference>
<dbReference type="AlphaFoldDB" id="A0A1B4Y3A1"/>
<dbReference type="PIRSF" id="PIRSF001259">
    <property type="entry name" value="RibA"/>
    <property type="match status" value="1"/>
</dbReference>
<comment type="catalytic activity">
    <reaction evidence="1">
        <text>D-ribulose 5-phosphate = (2S)-2-hydroxy-3-oxobutyl phosphate + formate + H(+)</text>
        <dbReference type="Rhea" id="RHEA:18457"/>
        <dbReference type="ChEBI" id="CHEBI:15378"/>
        <dbReference type="ChEBI" id="CHEBI:15740"/>
        <dbReference type="ChEBI" id="CHEBI:58121"/>
        <dbReference type="ChEBI" id="CHEBI:58830"/>
        <dbReference type="EC" id="4.1.99.12"/>
    </reaction>
</comment>
<dbReference type="RefSeq" id="WP_096370767.1">
    <property type="nucleotide sequence ID" value="NZ_AP017624.1"/>
</dbReference>
<dbReference type="GO" id="GO:0009231">
    <property type="term" value="P:riboflavin biosynthetic process"/>
    <property type="evidence" value="ECO:0007669"/>
    <property type="project" value="UniProtKB-UniPathway"/>
</dbReference>
<dbReference type="PANTHER" id="PTHR21327:SF18">
    <property type="entry name" value="3,4-DIHYDROXY-2-BUTANONE 4-PHOSPHATE SYNTHASE"/>
    <property type="match status" value="1"/>
</dbReference>
<dbReference type="EMBL" id="AP017624">
    <property type="protein sequence ID" value="BAV41541.1"/>
    <property type="molecule type" value="Genomic_DNA"/>
</dbReference>
<evidence type="ECO:0000259" key="8">
    <source>
        <dbReference type="Pfam" id="PF00925"/>
    </source>
</evidence>
<comment type="function">
    <text evidence="2">Catalyzes the conversion of D-ribulose 5-phosphate to formate and 3,4-dihydroxy-2-butanone 4-phosphate.</text>
</comment>